<proteinExistence type="predicted"/>
<evidence type="ECO:0000313" key="2">
    <source>
        <dbReference type="EMBL" id="CAK0897451.1"/>
    </source>
</evidence>
<feature type="compositionally biased region" description="Acidic residues" evidence="1">
    <location>
        <begin position="134"/>
        <end position="152"/>
    </location>
</feature>
<dbReference type="Proteomes" id="UP001189429">
    <property type="component" value="Unassembled WGS sequence"/>
</dbReference>
<dbReference type="EMBL" id="CAUYUJ010020336">
    <property type="protein sequence ID" value="CAK0897451.1"/>
    <property type="molecule type" value="Genomic_DNA"/>
</dbReference>
<organism evidence="2 3">
    <name type="scientific">Prorocentrum cordatum</name>
    <dbReference type="NCBI Taxonomy" id="2364126"/>
    <lineage>
        <taxon>Eukaryota</taxon>
        <taxon>Sar</taxon>
        <taxon>Alveolata</taxon>
        <taxon>Dinophyceae</taxon>
        <taxon>Prorocentrales</taxon>
        <taxon>Prorocentraceae</taxon>
        <taxon>Prorocentrum</taxon>
    </lineage>
</organism>
<gene>
    <name evidence="2" type="ORF">PCOR1329_LOCUS75624</name>
</gene>
<protein>
    <submittedName>
        <fullName evidence="2">Uncharacterized protein</fullName>
    </submittedName>
</protein>
<feature type="compositionally biased region" description="Low complexity" evidence="1">
    <location>
        <begin position="12"/>
        <end position="34"/>
    </location>
</feature>
<name>A0ABN9XCY9_9DINO</name>
<comment type="caution">
    <text evidence="2">The sequence shown here is derived from an EMBL/GenBank/DDBJ whole genome shotgun (WGS) entry which is preliminary data.</text>
</comment>
<evidence type="ECO:0000256" key="1">
    <source>
        <dbReference type="SAM" id="MobiDB-lite"/>
    </source>
</evidence>
<feature type="region of interest" description="Disordered" evidence="1">
    <location>
        <begin position="12"/>
        <end position="55"/>
    </location>
</feature>
<evidence type="ECO:0000313" key="3">
    <source>
        <dbReference type="Proteomes" id="UP001189429"/>
    </source>
</evidence>
<feature type="region of interest" description="Disordered" evidence="1">
    <location>
        <begin position="134"/>
        <end position="164"/>
    </location>
</feature>
<reference evidence="2" key="1">
    <citation type="submission" date="2023-10" db="EMBL/GenBank/DDBJ databases">
        <authorList>
            <person name="Chen Y."/>
            <person name="Shah S."/>
            <person name="Dougan E. K."/>
            <person name="Thang M."/>
            <person name="Chan C."/>
        </authorList>
    </citation>
    <scope>NUCLEOTIDE SEQUENCE [LARGE SCALE GENOMIC DNA]</scope>
</reference>
<keyword evidence="3" id="KW-1185">Reference proteome</keyword>
<sequence>MPVARALARALRGAARAGPPAPSARRLAASGSTPWPAPPGAGGGSPAPGPPPSAEQVAEMMMDSLQPAKVSLWPRLSTRWMRRTLYGKGGIEEVITTVARFHGAGSQREEIGALLAARGFEAEARAQFEPLTAEEVEEDDLDLDPAEPEEGSFDASRTKAAMSR</sequence>
<accession>A0ABN9XCY9</accession>